<feature type="compositionally biased region" description="Low complexity" evidence="1">
    <location>
        <begin position="280"/>
        <end position="293"/>
    </location>
</feature>
<reference evidence="2" key="1">
    <citation type="journal article" date="2019" name="Sci. Rep.">
        <title>Draft genome of Tanacetum cinerariifolium, the natural source of mosquito coil.</title>
        <authorList>
            <person name="Yamashiro T."/>
            <person name="Shiraishi A."/>
            <person name="Satake H."/>
            <person name="Nakayama K."/>
        </authorList>
    </citation>
    <scope>NUCLEOTIDE SEQUENCE</scope>
</reference>
<dbReference type="PANTHER" id="PTHR31099:SF48">
    <property type="entry name" value="(PUTATIVE), GYPSY TYPE-RELATED"/>
    <property type="match status" value="1"/>
</dbReference>
<dbReference type="PANTHER" id="PTHR31099">
    <property type="entry name" value="OS06G0165300 PROTEIN"/>
    <property type="match status" value="1"/>
</dbReference>
<organism evidence="2">
    <name type="scientific">Tanacetum cinerariifolium</name>
    <name type="common">Dalmatian daisy</name>
    <name type="synonym">Chrysanthemum cinerariifolium</name>
    <dbReference type="NCBI Taxonomy" id="118510"/>
    <lineage>
        <taxon>Eukaryota</taxon>
        <taxon>Viridiplantae</taxon>
        <taxon>Streptophyta</taxon>
        <taxon>Embryophyta</taxon>
        <taxon>Tracheophyta</taxon>
        <taxon>Spermatophyta</taxon>
        <taxon>Magnoliopsida</taxon>
        <taxon>eudicotyledons</taxon>
        <taxon>Gunneridae</taxon>
        <taxon>Pentapetalae</taxon>
        <taxon>asterids</taxon>
        <taxon>campanulids</taxon>
        <taxon>Asterales</taxon>
        <taxon>Asteraceae</taxon>
        <taxon>Asteroideae</taxon>
        <taxon>Anthemideae</taxon>
        <taxon>Anthemidinae</taxon>
        <taxon>Tanacetum</taxon>
    </lineage>
</organism>
<gene>
    <name evidence="2" type="ORF">Tci_489013</name>
</gene>
<name>A0A699I599_TANCI</name>
<feature type="region of interest" description="Disordered" evidence="1">
    <location>
        <begin position="346"/>
        <end position="370"/>
    </location>
</feature>
<proteinExistence type="predicted"/>
<accession>A0A699I599</accession>
<dbReference type="EMBL" id="BKCJ010248304">
    <property type="protein sequence ID" value="GEZ17040.1"/>
    <property type="molecule type" value="Genomic_DNA"/>
</dbReference>
<feature type="compositionally biased region" description="Low complexity" evidence="1">
    <location>
        <begin position="346"/>
        <end position="357"/>
    </location>
</feature>
<sequence>MSTITDVKCVLTQKSLNAFCNKFHIPKEVHHVLPNQNDTMHERPARKIRLYTSFFDFANFRLPLSAFFIDILRHFCINISQLSVIGAAKVSHFEILCHVYGILSTVDEFACLTLFPLHTTKHVTRDPALVAADFNAKITPLLLLIPFRSGNIFAFIHTLDPTKVRVVKQERDEGEPRLLDTIVGRTVLLFLVAPDRADSELEASVDRLFDESGSGNQTQQGDFIGGEQDANLQPVVEAADTFVESVAPVQSRRQGKRKSVIVDASGVSHPPKKLREDHGTSSGASVGASVSTTPEREGGDHTDYVVEPNLYTIGASSSVLIMTTVTTVTSTVDPTLVTKEKLVEPSSFGAGSSSAGGTDPVTDSVTNGSRLDDGRVCREMVDEFAPSKFFASVCGMEHDQLFTEFNVGAARQMSLSAKVRMHAEYNVKEKRRLKSVVESQGELLKAREEEIESLKAWLLLKEAEAAKAIRLRVEASNFETVEKSLRDETNTLKERNVILEKERNALDVKVTELETSGMSKERELIDLNAVVTFVKSQNDSLADQVHKLETSSFGLQERIIVYENCMDQLEKFQGDQMKVVNDKFDMMYADFVKMVLHLEEKLYPHLLTTIFGRKWLLTHGMELAIANFLNSHEYLSALGAAIGKAIEKGMQDGLAARITHGKEDRVLIDVDAYNPSAEVDYVSSLQL</sequence>
<dbReference type="AlphaFoldDB" id="A0A699I599"/>
<evidence type="ECO:0000256" key="1">
    <source>
        <dbReference type="SAM" id="MobiDB-lite"/>
    </source>
</evidence>
<comment type="caution">
    <text evidence="2">The sequence shown here is derived from an EMBL/GenBank/DDBJ whole genome shotgun (WGS) entry which is preliminary data.</text>
</comment>
<protein>
    <submittedName>
        <fullName evidence="2">Putative transposase (Putative), gypsy type</fullName>
    </submittedName>
</protein>
<feature type="compositionally biased region" description="Basic and acidic residues" evidence="1">
    <location>
        <begin position="294"/>
        <end position="303"/>
    </location>
</feature>
<feature type="region of interest" description="Disordered" evidence="1">
    <location>
        <begin position="247"/>
        <end position="303"/>
    </location>
</feature>
<evidence type="ECO:0000313" key="2">
    <source>
        <dbReference type="EMBL" id="GEZ17040.1"/>
    </source>
</evidence>